<evidence type="ECO:0000313" key="2">
    <source>
        <dbReference type="EMBL" id="RIX49425.1"/>
    </source>
</evidence>
<evidence type="ECO:0000259" key="1">
    <source>
        <dbReference type="PROSITE" id="PS50887"/>
    </source>
</evidence>
<reference evidence="2 3" key="1">
    <citation type="submission" date="2018-09" db="EMBL/GenBank/DDBJ databases">
        <title>Paenibacillus aracenensis nov. sp. isolated from a cave in southern Spain.</title>
        <authorList>
            <person name="Jurado V."/>
            <person name="Gutierrez-Patricio S."/>
            <person name="Gonzalez-Pimentel J.L."/>
            <person name="Miller A.Z."/>
            <person name="Laiz L."/>
            <person name="Saiz-Jimenez C."/>
        </authorList>
    </citation>
    <scope>NUCLEOTIDE SEQUENCE [LARGE SCALE GENOMIC DNA]</scope>
    <source>
        <strain evidence="2 3">DSM 22867</strain>
    </source>
</reference>
<dbReference type="Proteomes" id="UP000266482">
    <property type="component" value="Unassembled WGS sequence"/>
</dbReference>
<gene>
    <name evidence="2" type="ORF">D3P08_22555</name>
</gene>
<accession>A0A3A1UNH8</accession>
<dbReference type="InterPro" id="IPR000160">
    <property type="entry name" value="GGDEF_dom"/>
</dbReference>
<dbReference type="Gene3D" id="3.30.70.270">
    <property type="match status" value="1"/>
</dbReference>
<evidence type="ECO:0000313" key="3">
    <source>
        <dbReference type="Proteomes" id="UP000266482"/>
    </source>
</evidence>
<dbReference type="OrthoDB" id="4986073at2"/>
<dbReference type="PROSITE" id="PS50887">
    <property type="entry name" value="GGDEF"/>
    <property type="match status" value="1"/>
</dbReference>
<organism evidence="2 3">
    <name type="scientific">Paenibacillus nanensis</name>
    <dbReference type="NCBI Taxonomy" id="393251"/>
    <lineage>
        <taxon>Bacteria</taxon>
        <taxon>Bacillati</taxon>
        <taxon>Bacillota</taxon>
        <taxon>Bacilli</taxon>
        <taxon>Bacillales</taxon>
        <taxon>Paenibacillaceae</taxon>
        <taxon>Paenibacillus</taxon>
    </lineage>
</organism>
<dbReference type="AlphaFoldDB" id="A0A3A1UNH8"/>
<name>A0A3A1UNH8_9BACL</name>
<keyword evidence="3" id="KW-1185">Reference proteome</keyword>
<sequence length="438" mass="48888">MVIRIGIIGTKEVVEQIGQVIKTFPTFTPQFCIVENETDIPGYAERLSDSVEVILIYGPLAGRRLKAQPKLSIPVHYVPLTEAGLYKALLRAVKDAKLTQGISVDTLTKVLVTRAVKELDLRQLPYVVYNGPPYASAEKLVAFHQEQYEAGRCSIVLTGVQAVAQQLSGLGIPNLWMGPSDQDIIVSLERALLSTESRRNKESQIVVGIINVDDFGKLVMQRMNEHEVQLLKLDIQRMVLSYVESLDGYMSYLGGDEYLFFTTRGIFERETGGYKSIPLAKDAKQSYSLSLSLGIGFGMTANEAGTNAREALRKAKEAGGNSCFIVREDKSIIGPLEMSEPVRATFAPLDVALVKKAEAAGMTSSYLSKLVAYMSKHEKYEYHVHEVAAMLHITVRSAHRLLLMWLDNGLIELSREEKLPKGRPRQMYRFSFIEQKSY</sequence>
<feature type="domain" description="GGDEF" evidence="1">
    <location>
        <begin position="203"/>
        <end position="328"/>
    </location>
</feature>
<dbReference type="Pfam" id="PF24898">
    <property type="entry name" value="GGDEF_GdpP"/>
    <property type="match status" value="1"/>
</dbReference>
<comment type="caution">
    <text evidence="2">The sequence shown here is derived from an EMBL/GenBank/DDBJ whole genome shotgun (WGS) entry which is preliminary data.</text>
</comment>
<protein>
    <recommendedName>
        <fullName evidence="1">GGDEF domain-containing protein</fullName>
    </recommendedName>
</protein>
<dbReference type="EMBL" id="QXQA01000018">
    <property type="protein sequence ID" value="RIX49425.1"/>
    <property type="molecule type" value="Genomic_DNA"/>
</dbReference>
<proteinExistence type="predicted"/>
<dbReference type="InterPro" id="IPR043128">
    <property type="entry name" value="Rev_trsase/Diguanyl_cyclase"/>
</dbReference>